<protein>
    <submittedName>
        <fullName evidence="2">GNAT family N-acetyltransferase</fullName>
    </submittedName>
</protein>
<dbReference type="GO" id="GO:0016747">
    <property type="term" value="F:acyltransferase activity, transferring groups other than amino-acyl groups"/>
    <property type="evidence" value="ECO:0007669"/>
    <property type="project" value="InterPro"/>
</dbReference>
<evidence type="ECO:0000313" key="3">
    <source>
        <dbReference type="Proteomes" id="UP000623269"/>
    </source>
</evidence>
<dbReference type="AlphaFoldDB" id="A0A8J7H1I6"/>
<dbReference type="Gene3D" id="3.40.630.30">
    <property type="match status" value="1"/>
</dbReference>
<dbReference type="InterPro" id="IPR016181">
    <property type="entry name" value="Acyl_CoA_acyltransferase"/>
</dbReference>
<evidence type="ECO:0000259" key="1">
    <source>
        <dbReference type="PROSITE" id="PS51186"/>
    </source>
</evidence>
<accession>A0A8J7H1I6</accession>
<dbReference type="SUPFAM" id="SSF55729">
    <property type="entry name" value="Acyl-CoA N-acyltransferases (Nat)"/>
    <property type="match status" value="1"/>
</dbReference>
<dbReference type="Proteomes" id="UP000623269">
    <property type="component" value="Unassembled WGS sequence"/>
</dbReference>
<reference evidence="2" key="1">
    <citation type="submission" date="2020-12" db="EMBL/GenBank/DDBJ databases">
        <title>M. sibirica DSM 26468T genome.</title>
        <authorList>
            <person name="Thieme N."/>
            <person name="Rettenmaier R."/>
            <person name="Zverlov V."/>
            <person name="Liebl W."/>
        </authorList>
    </citation>
    <scope>NUCLEOTIDE SEQUENCE</scope>
    <source>
        <strain evidence="2">DSM 26468</strain>
    </source>
</reference>
<sequence>MFQIRYLKKEDKEFWYTLDKHLPEIEFIKKITDKRGYVILDEEKPIGILRFNMFWDNTPFLTLIYIDFKYHKKGYGRKAMEFWENEMAKQGYKMIMTSTQVDENAQHFYRKLGYKDCGCLVLDIPGFEQPLEMFMAKSL</sequence>
<dbReference type="EMBL" id="JAEAGR010000003">
    <property type="protein sequence ID" value="MBH1940035.1"/>
    <property type="molecule type" value="Genomic_DNA"/>
</dbReference>
<name>A0A8J7H1I6_9FIRM</name>
<organism evidence="2 3">
    <name type="scientific">Mobilitalea sibirica</name>
    <dbReference type="NCBI Taxonomy" id="1462919"/>
    <lineage>
        <taxon>Bacteria</taxon>
        <taxon>Bacillati</taxon>
        <taxon>Bacillota</taxon>
        <taxon>Clostridia</taxon>
        <taxon>Lachnospirales</taxon>
        <taxon>Lachnospiraceae</taxon>
        <taxon>Mobilitalea</taxon>
    </lineage>
</organism>
<dbReference type="Pfam" id="PF00583">
    <property type="entry name" value="Acetyltransf_1"/>
    <property type="match status" value="1"/>
</dbReference>
<dbReference type="PROSITE" id="PS51186">
    <property type="entry name" value="GNAT"/>
    <property type="match status" value="1"/>
</dbReference>
<dbReference type="CDD" id="cd04301">
    <property type="entry name" value="NAT_SF"/>
    <property type="match status" value="1"/>
</dbReference>
<dbReference type="RefSeq" id="WP_197660260.1">
    <property type="nucleotide sequence ID" value="NZ_JAEAGR010000003.1"/>
</dbReference>
<gene>
    <name evidence="2" type="ORF">I5677_03885</name>
</gene>
<feature type="domain" description="N-acetyltransferase" evidence="1">
    <location>
        <begin position="2"/>
        <end position="139"/>
    </location>
</feature>
<evidence type="ECO:0000313" key="2">
    <source>
        <dbReference type="EMBL" id="MBH1940035.1"/>
    </source>
</evidence>
<proteinExistence type="predicted"/>
<dbReference type="InterPro" id="IPR000182">
    <property type="entry name" value="GNAT_dom"/>
</dbReference>
<comment type="caution">
    <text evidence="2">The sequence shown here is derived from an EMBL/GenBank/DDBJ whole genome shotgun (WGS) entry which is preliminary data.</text>
</comment>
<keyword evidence="3" id="KW-1185">Reference proteome</keyword>